<feature type="compositionally biased region" description="Polar residues" evidence="2">
    <location>
        <begin position="337"/>
        <end position="346"/>
    </location>
</feature>
<dbReference type="SUPFAM" id="SSF53474">
    <property type="entry name" value="alpha/beta-Hydrolases"/>
    <property type="match status" value="1"/>
</dbReference>
<feature type="coiled-coil region" evidence="1">
    <location>
        <begin position="458"/>
        <end position="485"/>
    </location>
</feature>
<dbReference type="InterPro" id="IPR027095">
    <property type="entry name" value="Golgin-45"/>
</dbReference>
<dbReference type="InterPro" id="IPR029058">
    <property type="entry name" value="AB_hydrolase_fold"/>
</dbReference>
<sequence length="707" mass="78429">MDTAQHGLVLLEGLEMNDIRNGYSPAWILLLDTGSYNISVLAPGPAYFLRDCVLAVVGLTCTEQNFVTKAGAQRVAAEKGVILVAPDTSPQVEDELPNLPAIINSNFNTDADKISIFGHSMGGHGALICALKNPGKFKSEYDATELAKQYKGPELNILVDQGQADNFYTEGQLLPDNLSAACAENNVPITLRIQEEFIWDFKFDHSYLKTMNQEAMSSSSVTVAPRHRTAQSPPPGQKSAGQSKSTETVLLRNPLPKYSFDQKPKKKSTAEKADRTKKKDSEHVIVKTSEQLTGKASLWDVKNETDLQDSFRIGKLVNSFPQQPVKTETTTDTPRTESNGNGNASSIKDKPVNKVCPLSKNSANSLTHSVSDSLLGLQTNQPLIPLPTSSQNTQTLSSGNKTVIPLPGHEESHMLTESANHVHSETSPDEEGSFTELGTEINQSSAGVQACCRCSEKVNHLQEEKQMLKNQLEVQLQVNQELKKLLVASVGEDLQHRVERLTRDKALMSVELGDFTRKISDDYEHLDQISIQADMWRSKVMSDEVAASKAFYATQLHECQIAIEKLLNERHQLRANLYDTYRGLQQVQEAFDPFNSHNCGPRLLAGGNNIQLASTNQHLTEAIKYRLLPSHVTSTINSNMDTDWHDYLTQAESHAKQLLSREMRPEDFRYLTTQTYQLQAPTGCAVDRFHPSTNFDNLTMNVCSCRV</sequence>
<protein>
    <submittedName>
        <fullName evidence="3">ESTD-like protein</fullName>
    </submittedName>
</protein>
<accession>A0ABY7G624</accession>
<dbReference type="PANTHER" id="PTHR13066">
    <property type="entry name" value="BASIC LEUCINE ZIPPER NUCLEAR FACTOR 1 BLZF1 PROTEIN"/>
    <property type="match status" value="1"/>
</dbReference>
<evidence type="ECO:0000256" key="1">
    <source>
        <dbReference type="SAM" id="Coils"/>
    </source>
</evidence>
<evidence type="ECO:0000313" key="3">
    <source>
        <dbReference type="EMBL" id="WAR28752.1"/>
    </source>
</evidence>
<gene>
    <name evidence="3" type="ORF">MAR_014456</name>
</gene>
<dbReference type="PANTHER" id="PTHR13066:SF2">
    <property type="entry name" value="GOLGIN-45"/>
    <property type="match status" value="1"/>
</dbReference>
<dbReference type="Gene3D" id="3.40.50.1820">
    <property type="entry name" value="alpha/beta hydrolase"/>
    <property type="match status" value="1"/>
</dbReference>
<dbReference type="EMBL" id="CP111026">
    <property type="protein sequence ID" value="WAR28752.1"/>
    <property type="molecule type" value="Genomic_DNA"/>
</dbReference>
<dbReference type="Proteomes" id="UP001164746">
    <property type="component" value="Chromosome 15"/>
</dbReference>
<feature type="compositionally biased region" description="Basic and acidic residues" evidence="2">
    <location>
        <begin position="260"/>
        <end position="285"/>
    </location>
</feature>
<feature type="compositionally biased region" description="Polar residues" evidence="2">
    <location>
        <begin position="239"/>
        <end position="248"/>
    </location>
</feature>
<name>A0ABY7G624_MYAAR</name>
<keyword evidence="4" id="KW-1185">Reference proteome</keyword>
<organism evidence="3 4">
    <name type="scientific">Mya arenaria</name>
    <name type="common">Soft-shell clam</name>
    <dbReference type="NCBI Taxonomy" id="6604"/>
    <lineage>
        <taxon>Eukaryota</taxon>
        <taxon>Metazoa</taxon>
        <taxon>Spiralia</taxon>
        <taxon>Lophotrochozoa</taxon>
        <taxon>Mollusca</taxon>
        <taxon>Bivalvia</taxon>
        <taxon>Autobranchia</taxon>
        <taxon>Heteroconchia</taxon>
        <taxon>Euheterodonta</taxon>
        <taxon>Imparidentia</taxon>
        <taxon>Neoheterodontei</taxon>
        <taxon>Myida</taxon>
        <taxon>Myoidea</taxon>
        <taxon>Myidae</taxon>
        <taxon>Mya</taxon>
    </lineage>
</organism>
<proteinExistence type="predicted"/>
<dbReference type="InterPro" id="IPR000801">
    <property type="entry name" value="Esterase-like"/>
</dbReference>
<reference evidence="3" key="1">
    <citation type="submission" date="2022-11" db="EMBL/GenBank/DDBJ databases">
        <title>Centuries of genome instability and evolution in soft-shell clam transmissible cancer (bioRxiv).</title>
        <authorList>
            <person name="Hart S.F.M."/>
            <person name="Yonemitsu M.A."/>
            <person name="Giersch R.M."/>
            <person name="Beal B.F."/>
            <person name="Arriagada G."/>
            <person name="Davis B.W."/>
            <person name="Ostrander E.A."/>
            <person name="Goff S.P."/>
            <person name="Metzger M.J."/>
        </authorList>
    </citation>
    <scope>NUCLEOTIDE SEQUENCE</scope>
    <source>
        <strain evidence="3">MELC-2E11</strain>
        <tissue evidence="3">Siphon/mantle</tissue>
    </source>
</reference>
<feature type="region of interest" description="Disordered" evidence="2">
    <location>
        <begin position="319"/>
        <end position="353"/>
    </location>
</feature>
<dbReference type="Pfam" id="PF00756">
    <property type="entry name" value="Esterase"/>
    <property type="match status" value="1"/>
</dbReference>
<feature type="region of interest" description="Disordered" evidence="2">
    <location>
        <begin position="218"/>
        <end position="286"/>
    </location>
</feature>
<evidence type="ECO:0000256" key="2">
    <source>
        <dbReference type="SAM" id="MobiDB-lite"/>
    </source>
</evidence>
<evidence type="ECO:0000313" key="4">
    <source>
        <dbReference type="Proteomes" id="UP001164746"/>
    </source>
</evidence>
<keyword evidence="1" id="KW-0175">Coiled coil</keyword>